<reference evidence="2" key="1">
    <citation type="submission" date="2021-01" db="EMBL/GenBank/DDBJ databases">
        <title>Caligus Genome Assembly.</title>
        <authorList>
            <person name="Gallardo-Escarate C."/>
        </authorList>
    </citation>
    <scope>NUCLEOTIDE SEQUENCE [LARGE SCALE GENOMIC DNA]</scope>
</reference>
<sequence length="55" mass="6991">MSHEEKNRDRSSLRLKWAKKRSWRLLAAFWLQFSCFKGSKGWQRYWQDSRRWRSK</sequence>
<protein>
    <submittedName>
        <fullName evidence="1">Uncharacterized protein</fullName>
    </submittedName>
</protein>
<proteinExistence type="predicted"/>
<evidence type="ECO:0000313" key="1">
    <source>
        <dbReference type="EMBL" id="QQP57210.1"/>
    </source>
</evidence>
<dbReference type="AlphaFoldDB" id="A0A7T8KJP5"/>
<dbReference type="EMBL" id="CP045891">
    <property type="protein sequence ID" value="QQP57210.1"/>
    <property type="molecule type" value="Genomic_DNA"/>
</dbReference>
<accession>A0A7T8KJP5</accession>
<keyword evidence="2" id="KW-1185">Reference proteome</keyword>
<gene>
    <name evidence="1" type="ORF">FKW44_002125</name>
</gene>
<name>A0A7T8KJP5_CALRO</name>
<dbReference type="Proteomes" id="UP000595437">
    <property type="component" value="Chromosome 2"/>
</dbReference>
<evidence type="ECO:0000313" key="2">
    <source>
        <dbReference type="Proteomes" id="UP000595437"/>
    </source>
</evidence>
<organism evidence="1 2">
    <name type="scientific">Caligus rogercresseyi</name>
    <name type="common">Sea louse</name>
    <dbReference type="NCBI Taxonomy" id="217165"/>
    <lineage>
        <taxon>Eukaryota</taxon>
        <taxon>Metazoa</taxon>
        <taxon>Ecdysozoa</taxon>
        <taxon>Arthropoda</taxon>
        <taxon>Crustacea</taxon>
        <taxon>Multicrustacea</taxon>
        <taxon>Hexanauplia</taxon>
        <taxon>Copepoda</taxon>
        <taxon>Siphonostomatoida</taxon>
        <taxon>Caligidae</taxon>
        <taxon>Caligus</taxon>
    </lineage>
</organism>